<dbReference type="Proteomes" id="UP000499080">
    <property type="component" value="Unassembled WGS sequence"/>
</dbReference>
<accession>A0A4Y2CIS3</accession>
<dbReference type="AlphaFoldDB" id="A0A4Y2CIS3"/>
<protein>
    <submittedName>
        <fullName evidence="1">Uncharacterized protein</fullName>
    </submittedName>
</protein>
<sequence length="94" mass="11017">MSLHRFFNRDYLKVPEYITSLRFIPSNRSSSAERPPSTLQCIISEECLYMSSSDRDAPVNTLWLHYFFEDVHRALLAQMTLQDLMIITLKMSPT</sequence>
<gene>
    <name evidence="1" type="ORF">AVEN_105800_1</name>
</gene>
<organism evidence="1 2">
    <name type="scientific">Araneus ventricosus</name>
    <name type="common">Orbweaver spider</name>
    <name type="synonym">Epeira ventricosa</name>
    <dbReference type="NCBI Taxonomy" id="182803"/>
    <lineage>
        <taxon>Eukaryota</taxon>
        <taxon>Metazoa</taxon>
        <taxon>Ecdysozoa</taxon>
        <taxon>Arthropoda</taxon>
        <taxon>Chelicerata</taxon>
        <taxon>Arachnida</taxon>
        <taxon>Araneae</taxon>
        <taxon>Araneomorphae</taxon>
        <taxon>Entelegynae</taxon>
        <taxon>Araneoidea</taxon>
        <taxon>Araneidae</taxon>
        <taxon>Araneus</taxon>
    </lineage>
</organism>
<name>A0A4Y2CIS3_ARAVE</name>
<dbReference type="EMBL" id="BGPR01086674">
    <property type="protein sequence ID" value="GBM04312.1"/>
    <property type="molecule type" value="Genomic_DNA"/>
</dbReference>
<comment type="caution">
    <text evidence="1">The sequence shown here is derived from an EMBL/GenBank/DDBJ whole genome shotgun (WGS) entry which is preliminary data.</text>
</comment>
<evidence type="ECO:0000313" key="2">
    <source>
        <dbReference type="Proteomes" id="UP000499080"/>
    </source>
</evidence>
<reference evidence="1 2" key="1">
    <citation type="journal article" date="2019" name="Sci. Rep.">
        <title>Orb-weaving spider Araneus ventricosus genome elucidates the spidroin gene catalogue.</title>
        <authorList>
            <person name="Kono N."/>
            <person name="Nakamura H."/>
            <person name="Ohtoshi R."/>
            <person name="Moran D.A.P."/>
            <person name="Shinohara A."/>
            <person name="Yoshida Y."/>
            <person name="Fujiwara M."/>
            <person name="Mori M."/>
            <person name="Tomita M."/>
            <person name="Arakawa K."/>
        </authorList>
    </citation>
    <scope>NUCLEOTIDE SEQUENCE [LARGE SCALE GENOMIC DNA]</scope>
</reference>
<proteinExistence type="predicted"/>
<keyword evidence="2" id="KW-1185">Reference proteome</keyword>
<evidence type="ECO:0000313" key="1">
    <source>
        <dbReference type="EMBL" id="GBM04312.1"/>
    </source>
</evidence>